<protein>
    <submittedName>
        <fullName evidence="2">Uncharacterized protein</fullName>
    </submittedName>
</protein>
<comment type="caution">
    <text evidence="2">The sequence shown here is derived from an EMBL/GenBank/DDBJ whole genome shotgun (WGS) entry which is preliminary data.</text>
</comment>
<dbReference type="Proteomes" id="UP000708208">
    <property type="component" value="Unassembled WGS sequence"/>
</dbReference>
<sequence length="66" mass="7226">KGSGKSAREPSQGVSSILSIHYCHRSETILPIIISKENSRAHTTDKGNHQRSRPTASNLLPENTCK</sequence>
<evidence type="ECO:0000256" key="1">
    <source>
        <dbReference type="SAM" id="MobiDB-lite"/>
    </source>
</evidence>
<proteinExistence type="predicted"/>
<keyword evidence="3" id="KW-1185">Reference proteome</keyword>
<dbReference type="AlphaFoldDB" id="A0A8J2PDD9"/>
<feature type="compositionally biased region" description="Polar residues" evidence="1">
    <location>
        <begin position="53"/>
        <end position="66"/>
    </location>
</feature>
<feature type="region of interest" description="Disordered" evidence="1">
    <location>
        <begin position="34"/>
        <end position="66"/>
    </location>
</feature>
<reference evidence="2" key="1">
    <citation type="submission" date="2021-06" db="EMBL/GenBank/DDBJ databases">
        <authorList>
            <person name="Hodson N. C."/>
            <person name="Mongue J. A."/>
            <person name="Jaron S. K."/>
        </authorList>
    </citation>
    <scope>NUCLEOTIDE SEQUENCE</scope>
</reference>
<evidence type="ECO:0000313" key="3">
    <source>
        <dbReference type="Proteomes" id="UP000708208"/>
    </source>
</evidence>
<feature type="compositionally biased region" description="Basic and acidic residues" evidence="1">
    <location>
        <begin position="37"/>
        <end position="48"/>
    </location>
</feature>
<gene>
    <name evidence="2" type="ORF">AFUS01_LOCUS29728</name>
</gene>
<dbReference type="EMBL" id="CAJVCH010444433">
    <property type="protein sequence ID" value="CAG7819267.1"/>
    <property type="molecule type" value="Genomic_DNA"/>
</dbReference>
<organism evidence="2 3">
    <name type="scientific">Allacma fusca</name>
    <dbReference type="NCBI Taxonomy" id="39272"/>
    <lineage>
        <taxon>Eukaryota</taxon>
        <taxon>Metazoa</taxon>
        <taxon>Ecdysozoa</taxon>
        <taxon>Arthropoda</taxon>
        <taxon>Hexapoda</taxon>
        <taxon>Collembola</taxon>
        <taxon>Symphypleona</taxon>
        <taxon>Sminthuridae</taxon>
        <taxon>Allacma</taxon>
    </lineage>
</organism>
<accession>A0A8J2PDD9</accession>
<name>A0A8J2PDD9_9HEXA</name>
<feature type="non-terminal residue" evidence="2">
    <location>
        <position position="1"/>
    </location>
</feature>
<evidence type="ECO:0000313" key="2">
    <source>
        <dbReference type="EMBL" id="CAG7819267.1"/>
    </source>
</evidence>